<proteinExistence type="predicted"/>
<protein>
    <submittedName>
        <fullName evidence="1">Uncharacterized protein</fullName>
    </submittedName>
</protein>
<dbReference type="EMBL" id="CP018477">
    <property type="protein sequence ID" value="ASV77068.1"/>
    <property type="molecule type" value="Genomic_DNA"/>
</dbReference>
<gene>
    <name evidence="1" type="ORF">THTE_4467</name>
</gene>
<evidence type="ECO:0000313" key="2">
    <source>
        <dbReference type="Proteomes" id="UP000215086"/>
    </source>
</evidence>
<dbReference type="Proteomes" id="UP000215086">
    <property type="component" value="Chromosome"/>
</dbReference>
<sequence>MAQTCLCSGHAGFLFSLPPLPAQRQSMMFAEFKHFQTRLGLG</sequence>
<organism evidence="1 2">
    <name type="scientific">Thermogutta terrifontis</name>
    <dbReference type="NCBI Taxonomy" id="1331910"/>
    <lineage>
        <taxon>Bacteria</taxon>
        <taxon>Pseudomonadati</taxon>
        <taxon>Planctomycetota</taxon>
        <taxon>Planctomycetia</taxon>
        <taxon>Pirellulales</taxon>
        <taxon>Thermoguttaceae</taxon>
        <taxon>Thermogutta</taxon>
    </lineage>
</organism>
<name>A0A286RM77_9BACT</name>
<accession>A0A286RM77</accession>
<reference evidence="1 2" key="1">
    <citation type="journal article" name="Front. Microbiol.">
        <title>Sugar Metabolism of the First Thermophilic Planctomycete Thermogutta terrifontis: Comparative Genomic and Transcriptomic Approaches.</title>
        <authorList>
            <person name="Elcheninov A.G."/>
            <person name="Menzel P."/>
            <person name="Gudbergsdottir S.R."/>
            <person name="Slesarev A.I."/>
            <person name="Kadnikov V.V."/>
            <person name="Krogh A."/>
            <person name="Bonch-Osmolovskaya E.A."/>
            <person name="Peng X."/>
            <person name="Kublanov I.V."/>
        </authorList>
    </citation>
    <scope>NUCLEOTIDE SEQUENCE [LARGE SCALE GENOMIC DNA]</scope>
    <source>
        <strain evidence="1 2">R1</strain>
    </source>
</reference>
<evidence type="ECO:0000313" key="1">
    <source>
        <dbReference type="EMBL" id="ASV77068.1"/>
    </source>
</evidence>
<dbReference type="KEGG" id="ttf:THTE_4467"/>
<keyword evidence="2" id="KW-1185">Reference proteome</keyword>
<dbReference type="AlphaFoldDB" id="A0A286RM77"/>